<keyword evidence="22" id="KW-1185">Reference proteome</keyword>
<reference evidence="21 22" key="1">
    <citation type="submission" date="2018-01" db="EMBL/GenBank/DDBJ databases">
        <authorList>
            <person name="Clerissi C."/>
        </authorList>
    </citation>
    <scope>NUCLEOTIDE SEQUENCE [LARGE SCALE GENOMIC DNA]</scope>
    <source>
        <strain evidence="19">Cupriavidus taiwanensis STM 6082</strain>
        <strain evidence="20">Cupriavidus taiwanensis STM 6160</strain>
        <plasmid evidence="21">ii</plasmid>
        <plasmid evidence="20">II</plasmid>
    </source>
</reference>
<evidence type="ECO:0000256" key="17">
    <source>
        <dbReference type="SAM" id="SignalP"/>
    </source>
</evidence>
<dbReference type="InterPro" id="IPR000531">
    <property type="entry name" value="Beta-barrel_TonB"/>
</dbReference>
<dbReference type="PANTHER" id="PTHR32552">
    <property type="entry name" value="FERRICHROME IRON RECEPTOR-RELATED"/>
    <property type="match status" value="1"/>
</dbReference>
<dbReference type="Proteomes" id="UP000256710">
    <property type="component" value="Unassembled WGS sequence"/>
</dbReference>
<dbReference type="GO" id="GO:0015891">
    <property type="term" value="P:siderophore transport"/>
    <property type="evidence" value="ECO:0007669"/>
    <property type="project" value="InterPro"/>
</dbReference>
<dbReference type="InterPro" id="IPR011662">
    <property type="entry name" value="Secretin/TonB_short_N"/>
</dbReference>
<feature type="chain" id="PRO_5016762202" evidence="17">
    <location>
        <begin position="46"/>
        <end position="820"/>
    </location>
</feature>
<dbReference type="EMBL" id="LT984807">
    <property type="protein sequence ID" value="SPD59972.1"/>
    <property type="molecule type" value="Genomic_DNA"/>
</dbReference>
<evidence type="ECO:0000256" key="14">
    <source>
        <dbReference type="PROSITE-ProRule" id="PRU01360"/>
    </source>
</evidence>
<evidence type="ECO:0000313" key="19">
    <source>
        <dbReference type="EMBL" id="SOZ38436.1"/>
    </source>
</evidence>
<dbReference type="Pfam" id="PF00593">
    <property type="entry name" value="TonB_dep_Rec_b-barrel"/>
    <property type="match status" value="1"/>
</dbReference>
<dbReference type="InterPro" id="IPR036942">
    <property type="entry name" value="Beta-barrel_TonB_sf"/>
</dbReference>
<feature type="short sequence motif" description="TonB C-terminal box" evidence="15">
    <location>
        <begin position="803"/>
        <end position="820"/>
    </location>
</feature>
<evidence type="ECO:0000256" key="9">
    <source>
        <dbReference type="ARBA" id="ARBA00023065"/>
    </source>
</evidence>
<evidence type="ECO:0000256" key="16">
    <source>
        <dbReference type="RuleBase" id="RU003357"/>
    </source>
</evidence>
<evidence type="ECO:0000256" key="6">
    <source>
        <dbReference type="ARBA" id="ARBA00022692"/>
    </source>
</evidence>
<evidence type="ECO:0000256" key="3">
    <source>
        <dbReference type="ARBA" id="ARBA00022448"/>
    </source>
</evidence>
<dbReference type="InterPro" id="IPR010917">
    <property type="entry name" value="TonB_rcpt_CS"/>
</dbReference>
<keyword evidence="6 14" id="KW-0812">Transmembrane</keyword>
<dbReference type="InterPro" id="IPR010105">
    <property type="entry name" value="TonB_sidphr_rcpt"/>
</dbReference>
<dbReference type="GO" id="GO:0015344">
    <property type="term" value="F:siderophore uptake transmembrane transporter activity"/>
    <property type="evidence" value="ECO:0007669"/>
    <property type="project" value="TreeGrafter"/>
</dbReference>
<gene>
    <name evidence="19" type="ORF">CBM2605_B100387</name>
    <name evidence="20" type="ORF">CBM2607_MP20624</name>
</gene>
<comment type="subcellular location">
    <subcellularLocation>
        <location evidence="1 14">Cell outer membrane</location>
        <topology evidence="1 14">Multi-pass membrane protein</topology>
    </subcellularLocation>
</comment>
<dbReference type="GO" id="GO:0009279">
    <property type="term" value="C:cell outer membrane"/>
    <property type="evidence" value="ECO:0007669"/>
    <property type="project" value="UniProtKB-SubCell"/>
</dbReference>
<feature type="signal peptide" evidence="17">
    <location>
        <begin position="1"/>
        <end position="45"/>
    </location>
</feature>
<keyword evidence="5" id="KW-0410">Iron transport</keyword>
<protein>
    <submittedName>
        <fullName evidence="20">Iron complex outermembrane recepter protein</fullName>
    </submittedName>
</protein>
<keyword evidence="13 14" id="KW-0998">Cell outer membrane</keyword>
<dbReference type="PROSITE" id="PS52016">
    <property type="entry name" value="TONB_DEPENDENT_REC_3"/>
    <property type="match status" value="1"/>
</dbReference>
<keyword evidence="10 16" id="KW-0798">TonB box</keyword>
<evidence type="ECO:0000256" key="4">
    <source>
        <dbReference type="ARBA" id="ARBA00022452"/>
    </source>
</evidence>
<evidence type="ECO:0000313" key="22">
    <source>
        <dbReference type="Proteomes" id="UP000256710"/>
    </source>
</evidence>
<dbReference type="CDD" id="cd01347">
    <property type="entry name" value="ligand_gated_channel"/>
    <property type="match status" value="1"/>
</dbReference>
<geneLocation type="plasmid" evidence="20">
    <name>II</name>
</geneLocation>
<dbReference type="RefSeq" id="WP_018004528.1">
    <property type="nucleotide sequence ID" value="NZ_AQUR01000078.1"/>
</dbReference>
<proteinExistence type="inferred from homology"/>
<evidence type="ECO:0000256" key="5">
    <source>
        <dbReference type="ARBA" id="ARBA00022496"/>
    </source>
</evidence>
<evidence type="ECO:0000313" key="20">
    <source>
        <dbReference type="EMBL" id="SPD59972.1"/>
    </source>
</evidence>
<dbReference type="Gene3D" id="2.170.130.10">
    <property type="entry name" value="TonB-dependent receptor, plug domain"/>
    <property type="match status" value="1"/>
</dbReference>
<evidence type="ECO:0000259" key="18">
    <source>
        <dbReference type="SMART" id="SM00965"/>
    </source>
</evidence>
<dbReference type="NCBIfam" id="TIGR01783">
    <property type="entry name" value="TonB-siderophor"/>
    <property type="match status" value="1"/>
</dbReference>
<accession>A0A375HQ05</accession>
<dbReference type="EMBL" id="OFTC01000033">
    <property type="protein sequence ID" value="SOZ38436.1"/>
    <property type="molecule type" value="Genomic_DNA"/>
</dbReference>
<keyword evidence="8" id="KW-0408">Iron</keyword>
<evidence type="ECO:0000256" key="15">
    <source>
        <dbReference type="PROSITE-ProRule" id="PRU10144"/>
    </source>
</evidence>
<feature type="domain" description="Secretin/TonB short N-terminal" evidence="18">
    <location>
        <begin position="79"/>
        <end position="129"/>
    </location>
</feature>
<organism evidence="20 21">
    <name type="scientific">Cupriavidus neocaledonicus</name>
    <dbReference type="NCBI Taxonomy" id="1040979"/>
    <lineage>
        <taxon>Bacteria</taxon>
        <taxon>Pseudomonadati</taxon>
        <taxon>Pseudomonadota</taxon>
        <taxon>Betaproteobacteria</taxon>
        <taxon>Burkholderiales</taxon>
        <taxon>Burkholderiaceae</taxon>
        <taxon>Cupriavidus</taxon>
    </lineage>
</organism>
<dbReference type="InterPro" id="IPR037066">
    <property type="entry name" value="Plug_dom_sf"/>
</dbReference>
<dbReference type="GO" id="GO:0038023">
    <property type="term" value="F:signaling receptor activity"/>
    <property type="evidence" value="ECO:0007669"/>
    <property type="project" value="InterPro"/>
</dbReference>
<keyword evidence="9" id="KW-0406">Ion transport</keyword>
<dbReference type="InterPro" id="IPR012910">
    <property type="entry name" value="Plug_dom"/>
</dbReference>
<sequence>MGKLHLPTPPAGARRHPALRIRRSVLAVGQALALAAAAAPLAALAAEPVPAPAAAARSYAIPAGALQPALTRFGLESGVLVSYDAAELAERRTEGLHGRYGPDEALATLLRNTGLHAVRVPNGFAVKAMRDAAPEAGGATLPAVTVTAARHDAEALTPAYAGGQVARGARLGLLGNADAMDSPYSSAAYTAQAIEDQQARTIGDVLANDPTVRFTTSAGHLYENYTVRGFDISSSDLALNGMYGLAPYGHAPTEFVERVELLRGPTAMLTGMAPSGAVGGVINLVPKRAADTPLTRLSTSYLSEGHAGASVDIGRRFGPDNAFGVRVNGAYGNGRTGIDGQSKRRALGAVALDYAGERVRASLDAYADEEEVRNGSAWMASFASTVPAPPRAGTNILPGTHGRLDNNAVVARGEVDLARDWTAYAGLGTLHYQYSGFINGTRANNVRPNGDYTGITYNQKGYTDTVSAEAGVRGTVRTGPVAHRLVLGYTYLGLRSGTANVASRSFLSNIYAPATPILAPSPGNVPRTADTTLTSLALADTLAFADDKVQLTLGLRHQRVQAQSFSATTGARTADYDESAVTPSVGLVLRPWGPRLALYGNYVEGLSQGDTVTDVTARNYQQVFAPYKTRQGELGVKWDSGRLTQTLSVFQITRPTLIKDGATNTYGPDGERRHRGVEWNVYGEAGRGVRVLGGIAYTRAVLTHTANGAYDGNTAFGSPTWSGNLGAEWDLPWVPGLTVSGRVTYTGSQYVNTANTQKIDSWTRYDIGARYVTKIQGKRVGFYASVENLFNKSYWAGSFNDGYVTQNAPRLFKFTTSVDF</sequence>
<dbReference type="PANTHER" id="PTHR32552:SF82">
    <property type="entry name" value="FCUA PROTEIN"/>
    <property type="match status" value="1"/>
</dbReference>
<dbReference type="Proteomes" id="UP000255168">
    <property type="component" value="Plasmid II"/>
</dbReference>
<dbReference type="SUPFAM" id="SSF56935">
    <property type="entry name" value="Porins"/>
    <property type="match status" value="1"/>
</dbReference>
<name>A0A375HQ05_9BURK</name>
<dbReference type="SMART" id="SM00965">
    <property type="entry name" value="STN"/>
    <property type="match status" value="1"/>
</dbReference>
<dbReference type="Pfam" id="PF07660">
    <property type="entry name" value="STN"/>
    <property type="match status" value="1"/>
</dbReference>
<keyword evidence="3 14" id="KW-0813">Transport</keyword>
<dbReference type="Gene3D" id="2.40.170.20">
    <property type="entry name" value="TonB-dependent receptor, beta-barrel domain"/>
    <property type="match status" value="1"/>
</dbReference>
<dbReference type="InterPro" id="IPR039426">
    <property type="entry name" value="TonB-dep_rcpt-like"/>
</dbReference>
<comment type="similarity">
    <text evidence="2 14 16">Belongs to the TonB-dependent receptor family.</text>
</comment>
<keyword evidence="7 17" id="KW-0732">Signal</keyword>
<keyword evidence="11 14" id="KW-0472">Membrane</keyword>
<evidence type="ECO:0000256" key="8">
    <source>
        <dbReference type="ARBA" id="ARBA00023004"/>
    </source>
</evidence>
<evidence type="ECO:0000256" key="10">
    <source>
        <dbReference type="ARBA" id="ARBA00023077"/>
    </source>
</evidence>
<keyword evidence="20" id="KW-0614">Plasmid</keyword>
<keyword evidence="4 14" id="KW-1134">Transmembrane beta strand</keyword>
<evidence type="ECO:0000256" key="12">
    <source>
        <dbReference type="ARBA" id="ARBA00023170"/>
    </source>
</evidence>
<dbReference type="Gene3D" id="3.55.50.30">
    <property type="match status" value="1"/>
</dbReference>
<evidence type="ECO:0000256" key="2">
    <source>
        <dbReference type="ARBA" id="ARBA00009810"/>
    </source>
</evidence>
<dbReference type="AlphaFoldDB" id="A0A375HQ05"/>
<evidence type="ECO:0000313" key="21">
    <source>
        <dbReference type="Proteomes" id="UP000255168"/>
    </source>
</evidence>
<dbReference type="PROSITE" id="PS01156">
    <property type="entry name" value="TONB_DEPENDENT_REC_2"/>
    <property type="match status" value="1"/>
</dbReference>
<geneLocation type="plasmid" evidence="21">
    <name>ii</name>
</geneLocation>
<evidence type="ECO:0000256" key="1">
    <source>
        <dbReference type="ARBA" id="ARBA00004571"/>
    </source>
</evidence>
<evidence type="ECO:0000256" key="11">
    <source>
        <dbReference type="ARBA" id="ARBA00023136"/>
    </source>
</evidence>
<keyword evidence="12" id="KW-0675">Receptor</keyword>
<evidence type="ECO:0000256" key="7">
    <source>
        <dbReference type="ARBA" id="ARBA00022729"/>
    </source>
</evidence>
<evidence type="ECO:0000256" key="13">
    <source>
        <dbReference type="ARBA" id="ARBA00023237"/>
    </source>
</evidence>
<dbReference type="Pfam" id="PF07715">
    <property type="entry name" value="Plug"/>
    <property type="match status" value="1"/>
</dbReference>